<sequence length="127" mass="14144">MTARLVTPGYWCECQTHTTSNMTPVPVGSLNTDSAVQAVRWIRTAVRTIVPALDPEPFQQVLDWLTLEYLNTVLTLNSGQPVAFTVTQATTTIQWTARPVHFLHLAHRVAGNLPACADQYTEPPWTQ</sequence>
<organism evidence="1 2">
    <name type="scientific">Streptomyces albipurpureus</name>
    <dbReference type="NCBI Taxonomy" id="2897419"/>
    <lineage>
        <taxon>Bacteria</taxon>
        <taxon>Bacillati</taxon>
        <taxon>Actinomycetota</taxon>
        <taxon>Actinomycetes</taxon>
        <taxon>Kitasatosporales</taxon>
        <taxon>Streptomycetaceae</taxon>
        <taxon>Streptomyces</taxon>
    </lineage>
</organism>
<keyword evidence="2" id="KW-1185">Reference proteome</keyword>
<evidence type="ECO:0000313" key="1">
    <source>
        <dbReference type="EMBL" id="MCM2391344.1"/>
    </source>
</evidence>
<evidence type="ECO:0000313" key="2">
    <source>
        <dbReference type="Proteomes" id="UP001431429"/>
    </source>
</evidence>
<dbReference type="RefSeq" id="WP_250921678.1">
    <property type="nucleotide sequence ID" value="NZ_JAMQAW010000030.1"/>
</dbReference>
<reference evidence="1" key="1">
    <citation type="submission" date="2022-06" db="EMBL/GenBank/DDBJ databases">
        <title>Genome public.</title>
        <authorList>
            <person name="Sun Q."/>
        </authorList>
    </citation>
    <scope>NUCLEOTIDE SEQUENCE</scope>
    <source>
        <strain evidence="1">CWNU-1</strain>
    </source>
</reference>
<dbReference type="EMBL" id="JAMQAW010000030">
    <property type="protein sequence ID" value="MCM2391344.1"/>
    <property type="molecule type" value="Genomic_DNA"/>
</dbReference>
<accession>A0ABT0UTN4</accession>
<protein>
    <submittedName>
        <fullName evidence="1">Uncharacterized protein</fullName>
    </submittedName>
</protein>
<dbReference type="Proteomes" id="UP001431429">
    <property type="component" value="Unassembled WGS sequence"/>
</dbReference>
<comment type="caution">
    <text evidence="1">The sequence shown here is derived from an EMBL/GenBank/DDBJ whole genome shotgun (WGS) entry which is preliminary data.</text>
</comment>
<gene>
    <name evidence="1" type="ORF">NBG84_24145</name>
</gene>
<name>A0ABT0UTN4_9ACTN</name>
<proteinExistence type="predicted"/>